<feature type="transmembrane region" description="Helical" evidence="1">
    <location>
        <begin position="59"/>
        <end position="84"/>
    </location>
</feature>
<name>A0AAV2T5W7_CALDB</name>
<dbReference type="EMBL" id="CAXLJL010000092">
    <property type="protein sequence ID" value="CAL5131449.1"/>
    <property type="molecule type" value="Genomic_DNA"/>
</dbReference>
<gene>
    <name evidence="2" type="ORF">CDAUBV1_LOCUS3874</name>
</gene>
<protein>
    <submittedName>
        <fullName evidence="2">Uncharacterized protein</fullName>
    </submittedName>
</protein>
<dbReference type="Proteomes" id="UP001497525">
    <property type="component" value="Unassembled WGS sequence"/>
</dbReference>
<organism evidence="2 3">
    <name type="scientific">Calicophoron daubneyi</name>
    <name type="common">Rumen fluke</name>
    <name type="synonym">Paramphistomum daubneyi</name>
    <dbReference type="NCBI Taxonomy" id="300641"/>
    <lineage>
        <taxon>Eukaryota</taxon>
        <taxon>Metazoa</taxon>
        <taxon>Spiralia</taxon>
        <taxon>Lophotrochozoa</taxon>
        <taxon>Platyhelminthes</taxon>
        <taxon>Trematoda</taxon>
        <taxon>Digenea</taxon>
        <taxon>Plagiorchiida</taxon>
        <taxon>Pronocephalata</taxon>
        <taxon>Paramphistomoidea</taxon>
        <taxon>Paramphistomidae</taxon>
        <taxon>Calicophoron</taxon>
    </lineage>
</organism>
<dbReference type="AlphaFoldDB" id="A0AAV2T5W7"/>
<keyword evidence="1" id="KW-0472">Membrane</keyword>
<evidence type="ECO:0000313" key="2">
    <source>
        <dbReference type="EMBL" id="CAL5131449.1"/>
    </source>
</evidence>
<evidence type="ECO:0000313" key="3">
    <source>
        <dbReference type="Proteomes" id="UP001497525"/>
    </source>
</evidence>
<dbReference type="SUPFAM" id="SSF81324">
    <property type="entry name" value="Voltage-gated potassium channels"/>
    <property type="match status" value="1"/>
</dbReference>
<reference evidence="2" key="1">
    <citation type="submission" date="2024-06" db="EMBL/GenBank/DDBJ databases">
        <authorList>
            <person name="Liu X."/>
            <person name="Lenzi L."/>
            <person name="Haldenby T S."/>
            <person name="Uol C."/>
        </authorList>
    </citation>
    <scope>NUCLEOTIDE SEQUENCE</scope>
</reference>
<keyword evidence="1" id="KW-1133">Transmembrane helix</keyword>
<keyword evidence="1" id="KW-0812">Transmembrane</keyword>
<proteinExistence type="predicted"/>
<dbReference type="Gene3D" id="1.10.287.70">
    <property type="match status" value="1"/>
</dbReference>
<sequence>MLFQPDAIQQGLCISASTNVASMYNPKGVLLSREERLLLRRREKRRRQIQELKSGCKRFVGILFSHIGLSGLVVAYTIIGALVFSGIEQENEKNVKRQAIFFRENNTLRMMRLFFDELDEWINMQDIHNNDTLEFFRFVKKYVERTTEEFVGIPVAVSHLADTDKVDIYNTTRNCLNETLNETLNLNLSRTSNETLNITFNCTQFTTQMPVTEPPIDPNLLRFLKFLQGKINFQLYDFTKQVVKQIEVDGWNGNDSMDDLKWSIAGAILYAVTVITTIANE</sequence>
<evidence type="ECO:0000256" key="1">
    <source>
        <dbReference type="SAM" id="Phobius"/>
    </source>
</evidence>
<accession>A0AAV2T5W7</accession>
<comment type="caution">
    <text evidence="2">The sequence shown here is derived from an EMBL/GenBank/DDBJ whole genome shotgun (WGS) entry which is preliminary data.</text>
</comment>